<dbReference type="InterPro" id="IPR029787">
    <property type="entry name" value="Nucleotide_cyclase"/>
</dbReference>
<dbReference type="InterPro" id="IPR045431">
    <property type="entry name" value="EAD2"/>
</dbReference>
<sequence>MQTESASRRERPSGFRAIFVCDIVGFGRRNNRDRVQGHLREKLYAALRRGFDESGVPFDDCYREDRGDGVIMVLPAGADDSLLVHPLVDRLRGEIRRGNELASPIASIRLRVALHRGRVESDPNGIVGTSINHVCRLLDAPAFKRQMEDSGADLGVLASQEFYEAVIQDGPGAIDPSEFRPIGVRLKETEAPAWVRIPAAAPRGEQVTPRSATAVEETPAAVPRDPDGGAERPGLFDIVDRLLAIPVVASAEGRDQIVSSLRTEIAVRIPRRARAHLDVHSIVLTCLEFPGGLEEFLSAVREFAGDTTQLRVLEETIARLRRRD</sequence>
<accession>A0ABV5YUT4</accession>
<organism evidence="3 4">
    <name type="scientific">Actinoallomurus acaciae</name>
    <dbReference type="NCBI Taxonomy" id="502577"/>
    <lineage>
        <taxon>Bacteria</taxon>
        <taxon>Bacillati</taxon>
        <taxon>Actinomycetota</taxon>
        <taxon>Actinomycetes</taxon>
        <taxon>Streptosporangiales</taxon>
        <taxon>Thermomonosporaceae</taxon>
        <taxon>Actinoallomurus</taxon>
    </lineage>
</organism>
<evidence type="ECO:0000259" key="2">
    <source>
        <dbReference type="Pfam" id="PF19956"/>
    </source>
</evidence>
<evidence type="ECO:0000313" key="3">
    <source>
        <dbReference type="EMBL" id="MFB9838806.1"/>
    </source>
</evidence>
<feature type="region of interest" description="Disordered" evidence="1">
    <location>
        <begin position="202"/>
        <end position="229"/>
    </location>
</feature>
<name>A0ABV5YUT4_9ACTN</name>
<comment type="caution">
    <text evidence="3">The sequence shown here is derived from an EMBL/GenBank/DDBJ whole genome shotgun (WGS) entry which is preliminary data.</text>
</comment>
<gene>
    <name evidence="3" type="ORF">ACFFNX_42340</name>
</gene>
<evidence type="ECO:0000313" key="4">
    <source>
        <dbReference type="Proteomes" id="UP001589627"/>
    </source>
</evidence>
<proteinExistence type="predicted"/>
<evidence type="ECO:0000256" key="1">
    <source>
        <dbReference type="SAM" id="MobiDB-lite"/>
    </source>
</evidence>
<dbReference type="Proteomes" id="UP001589627">
    <property type="component" value="Unassembled WGS sequence"/>
</dbReference>
<dbReference type="Gene3D" id="3.30.70.1230">
    <property type="entry name" value="Nucleotide cyclase"/>
    <property type="match status" value="1"/>
</dbReference>
<keyword evidence="4" id="KW-1185">Reference proteome</keyword>
<dbReference type="Pfam" id="PF19956">
    <property type="entry name" value="EAD2"/>
    <property type="match status" value="1"/>
</dbReference>
<dbReference type="EMBL" id="JBHLZP010000579">
    <property type="protein sequence ID" value="MFB9838806.1"/>
    <property type="molecule type" value="Genomic_DNA"/>
</dbReference>
<dbReference type="RefSeq" id="WP_378211896.1">
    <property type="nucleotide sequence ID" value="NZ_JBHLZP010000579.1"/>
</dbReference>
<protein>
    <recommendedName>
        <fullName evidence="2">Effector-associated domain-containing protein</fullName>
    </recommendedName>
</protein>
<reference evidence="3 4" key="1">
    <citation type="submission" date="2024-09" db="EMBL/GenBank/DDBJ databases">
        <authorList>
            <person name="Sun Q."/>
            <person name="Mori K."/>
        </authorList>
    </citation>
    <scope>NUCLEOTIDE SEQUENCE [LARGE SCALE GENOMIC DNA]</scope>
    <source>
        <strain evidence="3 4">TBRC 0563</strain>
    </source>
</reference>
<feature type="domain" description="Effector-associated" evidence="2">
    <location>
        <begin position="239"/>
        <end position="317"/>
    </location>
</feature>